<dbReference type="RefSeq" id="WP_269425981.1">
    <property type="nucleotide sequence ID" value="NZ_JAPWGM010000001.1"/>
</dbReference>
<evidence type="ECO:0000313" key="3">
    <source>
        <dbReference type="Proteomes" id="UP001144347"/>
    </source>
</evidence>
<dbReference type="EMBL" id="JAPWGM010000001">
    <property type="protein sequence ID" value="MCZ4242898.1"/>
    <property type="molecule type" value="Genomic_DNA"/>
</dbReference>
<comment type="caution">
    <text evidence="2">The sequence shown here is derived from an EMBL/GenBank/DDBJ whole genome shotgun (WGS) entry which is preliminary data.</text>
</comment>
<evidence type="ECO:0000256" key="1">
    <source>
        <dbReference type="SAM" id="SignalP"/>
    </source>
</evidence>
<protein>
    <recommendedName>
        <fullName evidence="4">Right handed beta helix domain-containing protein</fullName>
    </recommendedName>
</protein>
<name>A0ABT4L6Y9_9SPHI</name>
<evidence type="ECO:0000313" key="2">
    <source>
        <dbReference type="EMBL" id="MCZ4242898.1"/>
    </source>
</evidence>
<reference evidence="2" key="1">
    <citation type="submission" date="2022-12" db="EMBL/GenBank/DDBJ databases">
        <title>Genome sequence of HCMS5-2.</title>
        <authorList>
            <person name="Woo H."/>
        </authorList>
    </citation>
    <scope>NUCLEOTIDE SEQUENCE</scope>
    <source>
        <strain evidence="2">HCMS5-2</strain>
    </source>
</reference>
<dbReference type="SUPFAM" id="SSF51126">
    <property type="entry name" value="Pectin lyase-like"/>
    <property type="match status" value="1"/>
</dbReference>
<proteinExistence type="predicted"/>
<organism evidence="2 3">
    <name type="scientific">Pedobacter punctiformis</name>
    <dbReference type="NCBI Taxonomy" id="3004097"/>
    <lineage>
        <taxon>Bacteria</taxon>
        <taxon>Pseudomonadati</taxon>
        <taxon>Bacteroidota</taxon>
        <taxon>Sphingobacteriia</taxon>
        <taxon>Sphingobacteriales</taxon>
        <taxon>Sphingobacteriaceae</taxon>
        <taxon>Pedobacter</taxon>
    </lineage>
</organism>
<dbReference type="PROSITE" id="PS51257">
    <property type="entry name" value="PROKAR_LIPOPROTEIN"/>
    <property type="match status" value="1"/>
</dbReference>
<keyword evidence="3" id="KW-1185">Reference proteome</keyword>
<keyword evidence="1" id="KW-0732">Signal</keyword>
<accession>A0ABT4L6Y9</accession>
<dbReference type="InterPro" id="IPR011050">
    <property type="entry name" value="Pectin_lyase_fold/virulence"/>
</dbReference>
<feature type="chain" id="PRO_5045996912" description="Right handed beta helix domain-containing protein" evidence="1">
    <location>
        <begin position="18"/>
        <end position="458"/>
    </location>
</feature>
<gene>
    <name evidence="2" type="ORF">O0955_02695</name>
</gene>
<feature type="signal peptide" evidence="1">
    <location>
        <begin position="1"/>
        <end position="17"/>
    </location>
</feature>
<dbReference type="Proteomes" id="UP001144347">
    <property type="component" value="Unassembled WGS sequence"/>
</dbReference>
<evidence type="ECO:0008006" key="4">
    <source>
        <dbReference type="Google" id="ProtNLM"/>
    </source>
</evidence>
<sequence length="458" mass="49616">MRLLICGLLIISSFLLACRKDERITSDPNARLSFSKDSVFFDTVFTSTGSTTSRIKILNLNPDALNVSEIKLAGGASSSFNININGENTNQKANLIINGKDSINLFVKVTINPSTANLPFLVQDSIILNSNGNRQVIQLLAYGQNAVFVNNAVINTNATWAGALPYVVNNTLTVKSGSTLTIAPGTKVFFHKDAGMHIEGSLNAAGTLNNPILFCSDRLEDNYSDEPGQWKGLYLKNGGNALIKNAVIKNASVGITSDSLAVNATPKLILSNSIIKNMQVAAYIGYHSELIAFNNLMYNCGNYLIYGIGGGNYNLKQNTLVGYNPGFPRKTAALTFSDYLSASAYNKMKIDLINNLIWGSLVNELDVQQKSKTIIQTNISNNLIKTGNTSYNTNANILNADPLFISTAANDFQLSSASPALKKGVNLASDAYFSLYLNKDLKNKARIFPSSLGCYENY</sequence>